<dbReference type="EMBL" id="LGFG01000011">
    <property type="protein sequence ID" value="KUK23639.1"/>
    <property type="molecule type" value="Genomic_DNA"/>
</dbReference>
<dbReference type="InterPro" id="IPR038729">
    <property type="entry name" value="Rad50/SbcC_AAA"/>
</dbReference>
<keyword evidence="2" id="KW-1133">Transmembrane helix</keyword>
<reference evidence="4 5" key="1">
    <citation type="journal article" date="2015" name="MBio">
        <title>Genome-Resolved Metagenomic Analysis Reveals Roles for Candidate Phyla and Other Microbial Community Members in Biogeochemical Transformations in Oil Reservoirs.</title>
        <authorList>
            <person name="Hu P."/>
            <person name="Tom L."/>
            <person name="Singh A."/>
            <person name="Thomas B.C."/>
            <person name="Baker B.J."/>
            <person name="Piceno Y.M."/>
            <person name="Andersen G.L."/>
            <person name="Banfield J.F."/>
        </authorList>
    </citation>
    <scope>NUCLEOTIDE SEQUENCE [LARGE SCALE GENOMIC DNA]</scope>
    <source>
        <strain evidence="4">46_26</strain>
    </source>
</reference>
<feature type="transmembrane region" description="Helical" evidence="2">
    <location>
        <begin position="378"/>
        <end position="397"/>
    </location>
</feature>
<sequence length="758" mass="89070">MKIERVHVEGFGKFENFSFPLKSGLNIIFGGNAAGKTTLANFIRYCLTGELPELENYRPWFSNRFGGYLETSEGRVEFGQGRLDPELFSFTSFISEGVDNTLNGSKKVASFLMESYRNRPEAVELERILNEDFSVLMKKTKELEAEISNLKERVEAWKEKRRSLLLVLKRKKELSRDLQEKRRLLEEEINRFESEKSERLSSIEARINEMKAELLRVEKELEEIERKTAVSEEKVREAIEIAQKLDYLRERGKELEKEIESLEEKSKDTEERLKTIMKDFSVSSLEELKLKLENMKLQIELVENEQKAKLNEIIGHLREPLREIDEKLEETQAKIENTGDDMKRFDKTLSIFRIFVAVFLTFALVSIIFAFLKSGYLFFYLTLAGTGASVVSMWNYYRLRRKLFELESELMNLSTQKRSLIERKNQIVSKLKETAGVDNIEELEKFLRDQIVKKVFERIPFLSKYGSEPRKAVENVEEQMRELLILKSSVEASLSAKKKNLEELQEYSREQEEVLKNTLKEIGVDSEDELKVLRDLLERRANLRKTRDSLEKEIANLMKEKEEIESSRSNARIEELKREVEQIESELEKLVVSPLEEPFDVLEALFRKKVELEIFERAIGYIPEFKDRIKKEHEELLRGYTRDLAVELTDVYRRFFKENQVFKVSPDLMVTINVPEEKKVVDVLNTSALKLLSFQMKRFISRVLEVESPLVVDNTFVDLDDEKIDLLWQELKEVSKTRQVVLFTSDRRLLKEEPVLKL</sequence>
<protein>
    <recommendedName>
        <fullName evidence="3">Rad50/SbcC-type AAA domain-containing protein</fullName>
    </recommendedName>
</protein>
<evidence type="ECO:0000313" key="4">
    <source>
        <dbReference type="EMBL" id="KUK23639.1"/>
    </source>
</evidence>
<dbReference type="GO" id="GO:0006302">
    <property type="term" value="P:double-strand break repair"/>
    <property type="evidence" value="ECO:0007669"/>
    <property type="project" value="InterPro"/>
</dbReference>
<proteinExistence type="predicted"/>
<dbReference type="PATRIC" id="fig|93930.3.peg.1045"/>
<dbReference type="SUPFAM" id="SSF52540">
    <property type="entry name" value="P-loop containing nucleoside triphosphate hydrolases"/>
    <property type="match status" value="1"/>
</dbReference>
<dbReference type="InterPro" id="IPR027417">
    <property type="entry name" value="P-loop_NTPase"/>
</dbReference>
<feature type="coiled-coil region" evidence="1">
    <location>
        <begin position="473"/>
        <end position="593"/>
    </location>
</feature>
<feature type="domain" description="Rad50/SbcC-type AAA" evidence="3">
    <location>
        <begin position="5"/>
        <end position="267"/>
    </location>
</feature>
<dbReference type="Gene3D" id="3.40.50.300">
    <property type="entry name" value="P-loop containing nucleotide triphosphate hydrolases"/>
    <property type="match status" value="1"/>
</dbReference>
<keyword evidence="1" id="KW-0175">Coiled coil</keyword>
<evidence type="ECO:0000259" key="3">
    <source>
        <dbReference type="Pfam" id="PF13476"/>
    </source>
</evidence>
<feature type="coiled-coil region" evidence="1">
    <location>
        <begin position="133"/>
        <end position="341"/>
    </location>
</feature>
<name>A0A101ERN1_9THEM</name>
<dbReference type="PANTHER" id="PTHR41259:SF1">
    <property type="entry name" value="DOUBLE-STRAND BREAK REPAIR RAD50 ATPASE, PUTATIVE-RELATED"/>
    <property type="match status" value="1"/>
</dbReference>
<feature type="coiled-coil region" evidence="1">
    <location>
        <begin position="396"/>
        <end position="423"/>
    </location>
</feature>
<dbReference type="GO" id="GO:0016887">
    <property type="term" value="F:ATP hydrolysis activity"/>
    <property type="evidence" value="ECO:0007669"/>
    <property type="project" value="InterPro"/>
</dbReference>
<dbReference type="Pfam" id="PF13476">
    <property type="entry name" value="AAA_23"/>
    <property type="match status" value="1"/>
</dbReference>
<evidence type="ECO:0000256" key="2">
    <source>
        <dbReference type="SAM" id="Phobius"/>
    </source>
</evidence>
<feature type="transmembrane region" description="Helical" evidence="2">
    <location>
        <begin position="351"/>
        <end position="372"/>
    </location>
</feature>
<comment type="caution">
    <text evidence="4">The sequence shown here is derived from an EMBL/GenBank/DDBJ whole genome shotgun (WGS) entry which is preliminary data.</text>
</comment>
<dbReference type="PANTHER" id="PTHR41259">
    <property type="entry name" value="DOUBLE-STRAND BREAK REPAIR RAD50 ATPASE, PUTATIVE-RELATED"/>
    <property type="match status" value="1"/>
</dbReference>
<evidence type="ECO:0000256" key="1">
    <source>
        <dbReference type="SAM" id="Coils"/>
    </source>
</evidence>
<dbReference type="AlphaFoldDB" id="A0A101ERN1"/>
<evidence type="ECO:0000313" key="5">
    <source>
        <dbReference type="Proteomes" id="UP000058636"/>
    </source>
</evidence>
<organism evidence="4 5">
    <name type="scientific">Thermotoga petrophila</name>
    <dbReference type="NCBI Taxonomy" id="93929"/>
    <lineage>
        <taxon>Bacteria</taxon>
        <taxon>Thermotogati</taxon>
        <taxon>Thermotogota</taxon>
        <taxon>Thermotogae</taxon>
        <taxon>Thermotogales</taxon>
        <taxon>Thermotogaceae</taxon>
        <taxon>Thermotoga</taxon>
    </lineage>
</organism>
<dbReference type="Proteomes" id="UP000058636">
    <property type="component" value="Unassembled WGS sequence"/>
</dbReference>
<keyword evidence="2" id="KW-0472">Membrane</keyword>
<accession>A0A101ERN1</accession>
<gene>
    <name evidence="4" type="ORF">XD57_0262</name>
</gene>
<keyword evidence="2" id="KW-0812">Transmembrane</keyword>